<accession>M2NHC7</accession>
<keyword evidence="2" id="KW-1185">Reference proteome</keyword>
<evidence type="ECO:0008006" key="3">
    <source>
        <dbReference type="Google" id="ProtNLM"/>
    </source>
</evidence>
<dbReference type="OrthoDB" id="3842935at2759"/>
<name>M2NHC7_BAUPA</name>
<dbReference type="KEGG" id="bcom:BAUCODRAFT_426002"/>
<evidence type="ECO:0000313" key="2">
    <source>
        <dbReference type="Proteomes" id="UP000011761"/>
    </source>
</evidence>
<reference evidence="1 2" key="1">
    <citation type="journal article" date="2012" name="PLoS Pathog.">
        <title>Diverse lifestyles and strategies of plant pathogenesis encoded in the genomes of eighteen Dothideomycetes fungi.</title>
        <authorList>
            <person name="Ohm R.A."/>
            <person name="Feau N."/>
            <person name="Henrissat B."/>
            <person name="Schoch C.L."/>
            <person name="Horwitz B.A."/>
            <person name="Barry K.W."/>
            <person name="Condon B.J."/>
            <person name="Copeland A.C."/>
            <person name="Dhillon B."/>
            <person name="Glaser F."/>
            <person name="Hesse C.N."/>
            <person name="Kosti I."/>
            <person name="LaButti K."/>
            <person name="Lindquist E.A."/>
            <person name="Lucas S."/>
            <person name="Salamov A.A."/>
            <person name="Bradshaw R.E."/>
            <person name="Ciuffetti L."/>
            <person name="Hamelin R.C."/>
            <person name="Kema G.H.J."/>
            <person name="Lawrence C."/>
            <person name="Scott J.A."/>
            <person name="Spatafora J.W."/>
            <person name="Turgeon B.G."/>
            <person name="de Wit P.J.G.M."/>
            <person name="Zhong S."/>
            <person name="Goodwin S.B."/>
            <person name="Grigoriev I.V."/>
        </authorList>
    </citation>
    <scope>NUCLEOTIDE SEQUENCE [LARGE SCALE GENOMIC DNA]</scope>
    <source>
        <strain evidence="1 2">UAMH 10762</strain>
    </source>
</reference>
<organism evidence="1 2">
    <name type="scientific">Baudoinia panamericana (strain UAMH 10762)</name>
    <name type="common">Angels' share fungus</name>
    <name type="synonym">Baudoinia compniacensis (strain UAMH 10762)</name>
    <dbReference type="NCBI Taxonomy" id="717646"/>
    <lineage>
        <taxon>Eukaryota</taxon>
        <taxon>Fungi</taxon>
        <taxon>Dikarya</taxon>
        <taxon>Ascomycota</taxon>
        <taxon>Pezizomycotina</taxon>
        <taxon>Dothideomycetes</taxon>
        <taxon>Dothideomycetidae</taxon>
        <taxon>Mycosphaerellales</taxon>
        <taxon>Teratosphaeriaceae</taxon>
        <taxon>Baudoinia</taxon>
    </lineage>
</organism>
<dbReference type="OMA" id="FTYQDER"/>
<dbReference type="RefSeq" id="XP_007675052.1">
    <property type="nucleotide sequence ID" value="XM_007676862.1"/>
</dbReference>
<dbReference type="eggNOG" id="ENOG502RKT1">
    <property type="taxonomic scope" value="Eukaryota"/>
</dbReference>
<dbReference type="EMBL" id="KB445553">
    <property type="protein sequence ID" value="EMC98430.1"/>
    <property type="molecule type" value="Genomic_DNA"/>
</dbReference>
<proteinExistence type="predicted"/>
<dbReference type="Gene3D" id="1.20.1290.10">
    <property type="entry name" value="AhpD-like"/>
    <property type="match status" value="1"/>
</dbReference>
<dbReference type="InterPro" id="IPR029032">
    <property type="entry name" value="AhpD-like"/>
</dbReference>
<dbReference type="AlphaFoldDB" id="M2NHC7"/>
<sequence>MSTRIPSKPRSELRPDQQEMHDHFMEIVGQSSHPGAAERAGRVFLPFLVLAPQIGRLSVDMLQAVEGLPSLPADARETASLACTTFFRCDFATYAHSAMPVKLGLLTQSQADAIASGQKPDDLNKGCSLAYDVTRQLLEVRGALPQDLWDACVRQFGQEGA</sequence>
<evidence type="ECO:0000313" key="1">
    <source>
        <dbReference type="EMBL" id="EMC98430.1"/>
    </source>
</evidence>
<dbReference type="Proteomes" id="UP000011761">
    <property type="component" value="Unassembled WGS sequence"/>
</dbReference>
<protein>
    <recommendedName>
        <fullName evidence="3">Carboxymuconolactone decarboxylase-like domain-containing protein</fullName>
    </recommendedName>
</protein>
<dbReference type="GeneID" id="19114207"/>
<dbReference type="HOGENOM" id="CLU_082760_3_1_1"/>
<dbReference type="SUPFAM" id="SSF69118">
    <property type="entry name" value="AhpD-like"/>
    <property type="match status" value="1"/>
</dbReference>
<gene>
    <name evidence="1" type="ORF">BAUCODRAFT_426002</name>
</gene>